<dbReference type="InterPro" id="IPR057169">
    <property type="entry name" value="DUF7847"/>
</dbReference>
<gene>
    <name evidence="4" type="ORF">JOE66_002895</name>
</gene>
<feature type="domain" description="DUF7847" evidence="3">
    <location>
        <begin position="219"/>
        <end position="435"/>
    </location>
</feature>
<dbReference type="Proteomes" id="UP000776164">
    <property type="component" value="Unassembled WGS sequence"/>
</dbReference>
<dbReference type="Pfam" id="PF25231">
    <property type="entry name" value="DUF7847"/>
    <property type="match status" value="1"/>
</dbReference>
<dbReference type="PRINTS" id="PR00173">
    <property type="entry name" value="EDTRNSPORT"/>
</dbReference>
<feature type="compositionally biased region" description="Low complexity" evidence="1">
    <location>
        <begin position="34"/>
        <end position="46"/>
    </location>
</feature>
<feature type="compositionally biased region" description="Pro residues" evidence="1">
    <location>
        <begin position="47"/>
        <end position="59"/>
    </location>
</feature>
<comment type="caution">
    <text evidence="4">The sequence shown here is derived from an EMBL/GenBank/DDBJ whole genome shotgun (WGS) entry which is preliminary data.</text>
</comment>
<evidence type="ECO:0000256" key="1">
    <source>
        <dbReference type="SAM" id="MobiDB-lite"/>
    </source>
</evidence>
<feature type="region of interest" description="Disordered" evidence="1">
    <location>
        <begin position="114"/>
        <end position="134"/>
    </location>
</feature>
<name>A0ABS2L832_9MICO</name>
<proteinExistence type="predicted"/>
<feature type="compositionally biased region" description="Low complexity" evidence="1">
    <location>
        <begin position="114"/>
        <end position="129"/>
    </location>
</feature>
<feature type="region of interest" description="Disordered" evidence="1">
    <location>
        <begin position="1"/>
        <end position="87"/>
    </location>
</feature>
<dbReference type="EMBL" id="JAFBBU010000001">
    <property type="protein sequence ID" value="MBM7473261.1"/>
    <property type="molecule type" value="Genomic_DNA"/>
</dbReference>
<keyword evidence="2" id="KW-0812">Transmembrane</keyword>
<feature type="compositionally biased region" description="Pro residues" evidence="1">
    <location>
        <begin position="17"/>
        <end position="33"/>
    </location>
</feature>
<feature type="transmembrane region" description="Helical" evidence="2">
    <location>
        <begin position="411"/>
        <end position="441"/>
    </location>
</feature>
<evidence type="ECO:0000313" key="4">
    <source>
        <dbReference type="EMBL" id="MBM7473261.1"/>
    </source>
</evidence>
<sequence length="479" mass="49670">MSENPPSGVPQGENPAAPVPPIQPAAPVPPTRPVAPVQPTYGQYAPPQAPPGPPAPPAPSAYGQYAPPPPYGQPTTPPPAYGQYAPPAYGSPPASGAPPVYGAPPIYGQPAYGQAAYGQPAAPQPGQQWAPPPKPGLVPLRPLGFGTLLGSPFQVLRRNTGPTVGSALIIQFIIYLVTGVIIGGAVLLAVTRINQASASDQDAITAGSTVIILLSALIPLAVGLVASALLQGILVIEVSREVLGEKRRLGELWRAAGKRVWPLLLWTLLEGAAIVVVLVVVIGVIVLLASLGTVGIVLSVVVGIVGFFGLLALAVWLGTKFALVPCAIVLERMTVRQAMVRSWRLTSRSFWKTFGVLALVNVIMYFAAQLVSTPVGLLLGLGLNLVDPNGASTSTGTSTAGLSGAELTNIVITYLVLGVVQLVVGAITAVVQAAAVSLVYIDLRIRKEGLDLELIRFVEARQAGRATASDDPFLVTERR</sequence>
<feature type="transmembrane region" description="Helical" evidence="2">
    <location>
        <begin position="350"/>
        <end position="368"/>
    </location>
</feature>
<keyword evidence="5" id="KW-1185">Reference proteome</keyword>
<evidence type="ECO:0000313" key="5">
    <source>
        <dbReference type="Proteomes" id="UP000776164"/>
    </source>
</evidence>
<dbReference type="RefSeq" id="WP_205110563.1">
    <property type="nucleotide sequence ID" value="NZ_BAAAHT010000014.1"/>
</dbReference>
<feature type="transmembrane region" description="Helical" evidence="2">
    <location>
        <begin position="296"/>
        <end position="329"/>
    </location>
</feature>
<keyword evidence="2" id="KW-0472">Membrane</keyword>
<feature type="transmembrane region" description="Helical" evidence="2">
    <location>
        <begin position="260"/>
        <end position="290"/>
    </location>
</feature>
<protein>
    <submittedName>
        <fullName evidence="4">Membrane-anchored glycerophosphoryl diester phosphodiesterase (GDPDase)</fullName>
    </submittedName>
</protein>
<evidence type="ECO:0000256" key="2">
    <source>
        <dbReference type="SAM" id="Phobius"/>
    </source>
</evidence>
<evidence type="ECO:0000259" key="3">
    <source>
        <dbReference type="Pfam" id="PF25231"/>
    </source>
</evidence>
<organism evidence="4 5">
    <name type="scientific">Subtercola frigoramans</name>
    <dbReference type="NCBI Taxonomy" id="120298"/>
    <lineage>
        <taxon>Bacteria</taxon>
        <taxon>Bacillati</taxon>
        <taxon>Actinomycetota</taxon>
        <taxon>Actinomycetes</taxon>
        <taxon>Micrococcales</taxon>
        <taxon>Microbacteriaceae</taxon>
        <taxon>Subtercola</taxon>
    </lineage>
</organism>
<feature type="compositionally biased region" description="Pro residues" evidence="1">
    <location>
        <begin position="66"/>
        <end position="80"/>
    </location>
</feature>
<feature type="transmembrane region" description="Helical" evidence="2">
    <location>
        <begin position="167"/>
        <end position="190"/>
    </location>
</feature>
<reference evidence="4 5" key="1">
    <citation type="submission" date="2021-01" db="EMBL/GenBank/DDBJ databases">
        <title>Sequencing the genomes of 1000 actinobacteria strains.</title>
        <authorList>
            <person name="Klenk H.-P."/>
        </authorList>
    </citation>
    <scope>NUCLEOTIDE SEQUENCE [LARGE SCALE GENOMIC DNA]</scope>
    <source>
        <strain evidence="4 5">DSM 13057</strain>
    </source>
</reference>
<keyword evidence="2" id="KW-1133">Transmembrane helix</keyword>
<accession>A0ABS2L832</accession>
<feature type="transmembrane region" description="Helical" evidence="2">
    <location>
        <begin position="210"/>
        <end position="239"/>
    </location>
</feature>